<dbReference type="GO" id="GO:0003724">
    <property type="term" value="F:RNA helicase activity"/>
    <property type="evidence" value="ECO:0007669"/>
    <property type="project" value="UniProtKB-EC"/>
</dbReference>
<dbReference type="GO" id="GO:0003676">
    <property type="term" value="F:nucleic acid binding"/>
    <property type="evidence" value="ECO:0007669"/>
    <property type="project" value="InterPro"/>
</dbReference>
<gene>
    <name evidence="7" type="primary">cshA_26</name>
    <name evidence="7" type="ORF">SDC9_169137</name>
</gene>
<sequence>MKDLIGQNALKLSNIRYVVLDEADEMLDFGFLPDIKWILSAIPEERQMMLFSATMSKEISGIAQSYLTKPLTVEVGERNEPTKTVRQMSIHTPEAGKITTVNYLMKETDPRLTLIFCNTRNRVKTVTKKLNDGGLVSACIHGDLSQSQRNSIMRDFRAGKTPVLVATDVAARGIDVDNIDLVINYDVPDKPEYYVHRIGRTGRAGHSGFAATLVSEQDIPRLRVIKRQYNVLMN</sequence>
<dbReference type="GO" id="GO:0005829">
    <property type="term" value="C:cytosol"/>
    <property type="evidence" value="ECO:0007669"/>
    <property type="project" value="TreeGrafter"/>
</dbReference>
<keyword evidence="3 7" id="KW-0347">Helicase</keyword>
<keyword evidence="1" id="KW-0547">Nucleotide-binding</keyword>
<accession>A0A645G4C8</accession>
<protein>
    <submittedName>
        <fullName evidence="7">DEAD-box ATP-dependent RNA helicase CshA</fullName>
        <ecNumber evidence="7">3.6.4.13</ecNumber>
    </submittedName>
</protein>
<evidence type="ECO:0000256" key="1">
    <source>
        <dbReference type="ARBA" id="ARBA00022741"/>
    </source>
</evidence>
<feature type="domain" description="Helicase C-terminal" evidence="6">
    <location>
        <begin position="100"/>
        <end position="234"/>
    </location>
</feature>
<dbReference type="InterPro" id="IPR050079">
    <property type="entry name" value="DEAD_box_RNA_helicase"/>
</dbReference>
<dbReference type="Pfam" id="PF00270">
    <property type="entry name" value="DEAD"/>
    <property type="match status" value="1"/>
</dbReference>
<dbReference type="PROSITE" id="PS51192">
    <property type="entry name" value="HELICASE_ATP_BIND_1"/>
    <property type="match status" value="1"/>
</dbReference>
<dbReference type="CDD" id="cd18787">
    <property type="entry name" value="SF2_C_DEAD"/>
    <property type="match status" value="1"/>
</dbReference>
<dbReference type="InterPro" id="IPR000629">
    <property type="entry name" value="RNA-helicase_DEAD-box_CS"/>
</dbReference>
<keyword evidence="4" id="KW-0067">ATP-binding</keyword>
<dbReference type="AlphaFoldDB" id="A0A645G4C8"/>
<evidence type="ECO:0000313" key="7">
    <source>
        <dbReference type="EMBL" id="MPN21757.1"/>
    </source>
</evidence>
<evidence type="ECO:0000256" key="2">
    <source>
        <dbReference type="ARBA" id="ARBA00022801"/>
    </source>
</evidence>
<organism evidence="7">
    <name type="scientific">bioreactor metagenome</name>
    <dbReference type="NCBI Taxonomy" id="1076179"/>
    <lineage>
        <taxon>unclassified sequences</taxon>
        <taxon>metagenomes</taxon>
        <taxon>ecological metagenomes</taxon>
    </lineage>
</organism>
<dbReference type="InterPro" id="IPR027417">
    <property type="entry name" value="P-loop_NTPase"/>
</dbReference>
<reference evidence="7" key="1">
    <citation type="submission" date="2019-08" db="EMBL/GenBank/DDBJ databases">
        <authorList>
            <person name="Kucharzyk K."/>
            <person name="Murdoch R.W."/>
            <person name="Higgins S."/>
            <person name="Loffler F."/>
        </authorList>
    </citation>
    <scope>NUCLEOTIDE SEQUENCE</scope>
</reference>
<dbReference type="SUPFAM" id="SSF52540">
    <property type="entry name" value="P-loop containing nucleoside triphosphate hydrolases"/>
    <property type="match status" value="1"/>
</dbReference>
<evidence type="ECO:0000259" key="5">
    <source>
        <dbReference type="PROSITE" id="PS51192"/>
    </source>
</evidence>
<dbReference type="EC" id="3.6.4.13" evidence="7"/>
<dbReference type="InterPro" id="IPR001650">
    <property type="entry name" value="Helicase_C-like"/>
</dbReference>
<dbReference type="GO" id="GO:0005524">
    <property type="term" value="F:ATP binding"/>
    <property type="evidence" value="ECO:0007669"/>
    <property type="project" value="UniProtKB-KW"/>
</dbReference>
<dbReference type="PANTHER" id="PTHR47959:SF13">
    <property type="entry name" value="ATP-DEPENDENT RNA HELICASE RHLE"/>
    <property type="match status" value="1"/>
</dbReference>
<dbReference type="PANTHER" id="PTHR47959">
    <property type="entry name" value="ATP-DEPENDENT RNA HELICASE RHLE-RELATED"/>
    <property type="match status" value="1"/>
</dbReference>
<dbReference type="PROSITE" id="PS00039">
    <property type="entry name" value="DEAD_ATP_HELICASE"/>
    <property type="match status" value="1"/>
</dbReference>
<name>A0A645G4C8_9ZZZZ</name>
<dbReference type="SMART" id="SM00490">
    <property type="entry name" value="HELICc"/>
    <property type="match status" value="1"/>
</dbReference>
<dbReference type="PROSITE" id="PS51194">
    <property type="entry name" value="HELICASE_CTER"/>
    <property type="match status" value="1"/>
</dbReference>
<evidence type="ECO:0000256" key="3">
    <source>
        <dbReference type="ARBA" id="ARBA00022806"/>
    </source>
</evidence>
<dbReference type="InterPro" id="IPR014001">
    <property type="entry name" value="Helicase_ATP-bd"/>
</dbReference>
<dbReference type="EMBL" id="VSSQ01069812">
    <property type="protein sequence ID" value="MPN21757.1"/>
    <property type="molecule type" value="Genomic_DNA"/>
</dbReference>
<evidence type="ECO:0000256" key="4">
    <source>
        <dbReference type="ARBA" id="ARBA00022840"/>
    </source>
</evidence>
<evidence type="ECO:0000259" key="6">
    <source>
        <dbReference type="PROSITE" id="PS51194"/>
    </source>
</evidence>
<comment type="caution">
    <text evidence="7">The sequence shown here is derived from an EMBL/GenBank/DDBJ whole genome shotgun (WGS) entry which is preliminary data.</text>
</comment>
<dbReference type="Gene3D" id="3.40.50.300">
    <property type="entry name" value="P-loop containing nucleotide triphosphate hydrolases"/>
    <property type="match status" value="2"/>
</dbReference>
<dbReference type="Pfam" id="PF00271">
    <property type="entry name" value="Helicase_C"/>
    <property type="match status" value="1"/>
</dbReference>
<dbReference type="GO" id="GO:0016787">
    <property type="term" value="F:hydrolase activity"/>
    <property type="evidence" value="ECO:0007669"/>
    <property type="project" value="UniProtKB-KW"/>
</dbReference>
<keyword evidence="2 7" id="KW-0378">Hydrolase</keyword>
<feature type="domain" description="Helicase ATP-binding" evidence="5">
    <location>
        <begin position="1"/>
        <end position="73"/>
    </location>
</feature>
<dbReference type="InterPro" id="IPR011545">
    <property type="entry name" value="DEAD/DEAH_box_helicase_dom"/>
</dbReference>
<proteinExistence type="predicted"/>